<protein>
    <submittedName>
        <fullName evidence="1">12542_t:CDS:1</fullName>
    </submittedName>
</protein>
<keyword evidence="2" id="KW-1185">Reference proteome</keyword>
<sequence>ERDAINIDLIHALTQANIPLEKVDKLKPFFLKYCKNGGSIVESTQLRSRYLPITFNSEIEKLKQLLVRKRISITIDKSPDVCGRAAVNVLFSFYNTTKLVKTEHLEVVNSTTIT</sequence>
<feature type="non-terminal residue" evidence="1">
    <location>
        <position position="114"/>
    </location>
</feature>
<evidence type="ECO:0000313" key="1">
    <source>
        <dbReference type="EMBL" id="CAG8774777.1"/>
    </source>
</evidence>
<dbReference type="Proteomes" id="UP000789508">
    <property type="component" value="Unassembled WGS sequence"/>
</dbReference>
<dbReference type="EMBL" id="CAJVPS010054907">
    <property type="protein sequence ID" value="CAG8774777.1"/>
    <property type="molecule type" value="Genomic_DNA"/>
</dbReference>
<dbReference type="AlphaFoldDB" id="A0A9N9JDT7"/>
<gene>
    <name evidence="1" type="ORF">ALEPTO_LOCUS14337</name>
</gene>
<dbReference type="OrthoDB" id="2407789at2759"/>
<comment type="caution">
    <text evidence="1">The sequence shown here is derived from an EMBL/GenBank/DDBJ whole genome shotgun (WGS) entry which is preliminary data.</text>
</comment>
<organism evidence="1 2">
    <name type="scientific">Ambispora leptoticha</name>
    <dbReference type="NCBI Taxonomy" id="144679"/>
    <lineage>
        <taxon>Eukaryota</taxon>
        <taxon>Fungi</taxon>
        <taxon>Fungi incertae sedis</taxon>
        <taxon>Mucoromycota</taxon>
        <taxon>Glomeromycotina</taxon>
        <taxon>Glomeromycetes</taxon>
        <taxon>Archaeosporales</taxon>
        <taxon>Ambisporaceae</taxon>
        <taxon>Ambispora</taxon>
    </lineage>
</organism>
<evidence type="ECO:0000313" key="2">
    <source>
        <dbReference type="Proteomes" id="UP000789508"/>
    </source>
</evidence>
<reference evidence="1" key="1">
    <citation type="submission" date="2021-06" db="EMBL/GenBank/DDBJ databases">
        <authorList>
            <person name="Kallberg Y."/>
            <person name="Tangrot J."/>
            <person name="Rosling A."/>
        </authorList>
    </citation>
    <scope>NUCLEOTIDE SEQUENCE</scope>
    <source>
        <strain evidence="1">FL130A</strain>
    </source>
</reference>
<name>A0A9N9JDT7_9GLOM</name>
<proteinExistence type="predicted"/>
<accession>A0A9N9JDT7</accession>